<dbReference type="SUPFAM" id="SSF51419">
    <property type="entry name" value="PLP-binding barrel"/>
    <property type="match status" value="1"/>
</dbReference>
<feature type="domain" description="Orn/DAP/Arg decarboxylase 2 N-terminal" evidence="9">
    <location>
        <begin position="45"/>
        <end position="292"/>
    </location>
</feature>
<dbReference type="AlphaFoldDB" id="A0A369WWA1"/>
<dbReference type="Gene3D" id="2.40.37.10">
    <property type="entry name" value="Lyase, Ornithine Decarboxylase, Chain A, domain 1"/>
    <property type="match status" value="1"/>
</dbReference>
<dbReference type="RefSeq" id="WP_114694417.1">
    <property type="nucleotide sequence ID" value="NZ_QQOH01000001.1"/>
</dbReference>
<evidence type="ECO:0000256" key="3">
    <source>
        <dbReference type="ARBA" id="ARBA00022898"/>
    </source>
</evidence>
<feature type="region of interest" description="Disordered" evidence="7">
    <location>
        <begin position="1"/>
        <end position="20"/>
    </location>
</feature>
<dbReference type="Gene3D" id="3.20.20.10">
    <property type="entry name" value="Alanine racemase"/>
    <property type="match status" value="1"/>
</dbReference>
<dbReference type="SUPFAM" id="SSF50621">
    <property type="entry name" value="Alanine racemase C-terminal domain-like"/>
    <property type="match status" value="1"/>
</dbReference>
<accession>A0A369WWA1</accession>
<keyword evidence="2" id="KW-0210">Decarboxylase</keyword>
<dbReference type="Pfam" id="PF02784">
    <property type="entry name" value="Orn_Arg_deC_N"/>
    <property type="match status" value="1"/>
</dbReference>
<dbReference type="GO" id="GO:0008836">
    <property type="term" value="F:diaminopimelate decarboxylase activity"/>
    <property type="evidence" value="ECO:0007669"/>
    <property type="project" value="TreeGrafter"/>
</dbReference>
<dbReference type="PRINTS" id="PR01179">
    <property type="entry name" value="ODADCRBXLASE"/>
</dbReference>
<dbReference type="InterPro" id="IPR000183">
    <property type="entry name" value="Orn/DAP/Arg_de-COase"/>
</dbReference>
<evidence type="ECO:0000313" key="11">
    <source>
        <dbReference type="Proteomes" id="UP000253769"/>
    </source>
</evidence>
<dbReference type="NCBIfam" id="TIGR03099">
    <property type="entry name" value="dCO2ase_PEP1"/>
    <property type="match status" value="1"/>
</dbReference>
<comment type="similarity">
    <text evidence="6">Belongs to the Orn/Lys/Arg decarboxylase class-II family.</text>
</comment>
<feature type="domain" description="Orn/DAP/Arg decarboxylase 2 C-terminal" evidence="8">
    <location>
        <begin position="40"/>
        <end position="388"/>
    </location>
</feature>
<feature type="active site" description="Proton donor" evidence="5">
    <location>
        <position position="361"/>
    </location>
</feature>
<name>A0A369WWA1_9GAMM</name>
<dbReference type="InterPro" id="IPR022643">
    <property type="entry name" value="De-COase2_C"/>
</dbReference>
<dbReference type="Pfam" id="PF00278">
    <property type="entry name" value="Orn_DAP_Arg_deC"/>
    <property type="match status" value="1"/>
</dbReference>
<evidence type="ECO:0000256" key="1">
    <source>
        <dbReference type="ARBA" id="ARBA00001933"/>
    </source>
</evidence>
<sequence>MTTSKPSHHSTWNQRQDGAPLVNGHTLTQVAAIAGQTPYYVYDRSRINETVANLRAALPDAIKLHYAIKANPMPALVQHLASLVDGLDVASQRELRVALATGTEPAEISFAGPGKSSGEIEAAVAAGIVVNCESMQQIRQVGAAAEHLGLSARLALRVNPAFELKASGMKMTGGAKPFGIDTEQLADAIALARELGIEPEGLHLFTGSQNLKPEAICEAHSGVMRLAGELIEQHRLTLRFVNIGGGLGIPYFPGEKPLDLEPVAANLASELASFQAIAPKTEIVMELGRYLVGEAGLYVCQVIDKKVSRGTTYLITNGGLHHHLSNSGNFGQVIRKNYPVEATSINPSGETELVTVVGPLCTPLDIVADKVELPRCEVGDLIVVRQSGAYGFSASPQGFLSHPEVVEVFL</sequence>
<keyword evidence="3 5" id="KW-0663">Pyridoxal phosphate</keyword>
<dbReference type="Proteomes" id="UP000253769">
    <property type="component" value="Unassembled WGS sequence"/>
</dbReference>
<dbReference type="OrthoDB" id="9802147at2"/>
<dbReference type="EMBL" id="QQOH01000001">
    <property type="protein sequence ID" value="RDE24826.1"/>
    <property type="molecule type" value="Genomic_DNA"/>
</dbReference>
<dbReference type="InterPro" id="IPR029066">
    <property type="entry name" value="PLP-binding_barrel"/>
</dbReference>
<dbReference type="InterPro" id="IPR017530">
    <property type="entry name" value="DCO2ase_PEP1"/>
</dbReference>
<organism evidence="10 11">
    <name type="scientific">Motiliproteus coralliicola</name>
    <dbReference type="NCBI Taxonomy" id="2283196"/>
    <lineage>
        <taxon>Bacteria</taxon>
        <taxon>Pseudomonadati</taxon>
        <taxon>Pseudomonadota</taxon>
        <taxon>Gammaproteobacteria</taxon>
        <taxon>Oceanospirillales</taxon>
        <taxon>Oceanospirillaceae</taxon>
        <taxon>Motiliproteus</taxon>
    </lineage>
</organism>
<evidence type="ECO:0000256" key="4">
    <source>
        <dbReference type="ARBA" id="ARBA00023239"/>
    </source>
</evidence>
<evidence type="ECO:0000256" key="5">
    <source>
        <dbReference type="PIRSR" id="PIRSR600183-50"/>
    </source>
</evidence>
<evidence type="ECO:0000259" key="8">
    <source>
        <dbReference type="Pfam" id="PF00278"/>
    </source>
</evidence>
<dbReference type="CDD" id="cd06839">
    <property type="entry name" value="PLPDE_III_Btrk_like"/>
    <property type="match status" value="1"/>
</dbReference>
<reference evidence="10 11" key="1">
    <citation type="submission" date="2018-07" db="EMBL/GenBank/DDBJ databases">
        <title>Motiliproteus coralliicola sp. nov., a bacterium isolated from Coral.</title>
        <authorList>
            <person name="Wang G."/>
        </authorList>
    </citation>
    <scope>NUCLEOTIDE SEQUENCE [LARGE SCALE GENOMIC DNA]</scope>
    <source>
        <strain evidence="10 11">C34</strain>
    </source>
</reference>
<feature type="compositionally biased region" description="Polar residues" evidence="7">
    <location>
        <begin position="1"/>
        <end position="16"/>
    </location>
</feature>
<dbReference type="InterPro" id="IPR022644">
    <property type="entry name" value="De-COase2_N"/>
</dbReference>
<evidence type="ECO:0000256" key="7">
    <source>
        <dbReference type="SAM" id="MobiDB-lite"/>
    </source>
</evidence>
<keyword evidence="11" id="KW-1185">Reference proteome</keyword>
<proteinExistence type="inferred from homology"/>
<dbReference type="PANTHER" id="PTHR43727">
    <property type="entry name" value="DIAMINOPIMELATE DECARBOXYLASE"/>
    <property type="match status" value="1"/>
</dbReference>
<protein>
    <submittedName>
        <fullName evidence="10">Pyridoxal-dependent decarboxylase, exosortase A system-associated</fullName>
    </submittedName>
</protein>
<gene>
    <name evidence="10" type="ORF">DV711_04375</name>
</gene>
<dbReference type="PANTHER" id="PTHR43727:SF2">
    <property type="entry name" value="GROUP IV DECARBOXYLASE"/>
    <property type="match status" value="1"/>
</dbReference>
<dbReference type="FunFam" id="3.20.20.10:FF:000003">
    <property type="entry name" value="Diaminopimelate decarboxylase"/>
    <property type="match status" value="1"/>
</dbReference>
<keyword evidence="4" id="KW-0456">Lyase</keyword>
<evidence type="ECO:0000313" key="10">
    <source>
        <dbReference type="EMBL" id="RDE24826.1"/>
    </source>
</evidence>
<evidence type="ECO:0000256" key="6">
    <source>
        <dbReference type="RuleBase" id="RU003737"/>
    </source>
</evidence>
<dbReference type="GO" id="GO:0009089">
    <property type="term" value="P:lysine biosynthetic process via diaminopimelate"/>
    <property type="evidence" value="ECO:0007669"/>
    <property type="project" value="TreeGrafter"/>
</dbReference>
<comment type="cofactor">
    <cofactor evidence="1 5">
        <name>pyridoxal 5'-phosphate</name>
        <dbReference type="ChEBI" id="CHEBI:597326"/>
    </cofactor>
</comment>
<dbReference type="InterPro" id="IPR009006">
    <property type="entry name" value="Ala_racemase/Decarboxylase_C"/>
</dbReference>
<evidence type="ECO:0000256" key="2">
    <source>
        <dbReference type="ARBA" id="ARBA00022793"/>
    </source>
</evidence>
<evidence type="ECO:0000259" key="9">
    <source>
        <dbReference type="Pfam" id="PF02784"/>
    </source>
</evidence>
<comment type="caution">
    <text evidence="10">The sequence shown here is derived from an EMBL/GenBank/DDBJ whole genome shotgun (WGS) entry which is preliminary data.</text>
</comment>
<feature type="modified residue" description="N6-(pyridoxal phosphate)lysine" evidence="5">
    <location>
        <position position="69"/>
    </location>
</feature>